<evidence type="ECO:0000313" key="2">
    <source>
        <dbReference type="Proteomes" id="UP000219669"/>
    </source>
</evidence>
<sequence length="165" mass="19372">MFNALFNEITKGIMMLFALPQLSQHTFLYEQNGNKFYLQNSSIILQQHPIYTYAIVREQFAQPTIAANDVNEWQNPNKWVDYEKHHHAIDCQNKVIWSFATSRHSASGWQIEILPNELTSYPPLEYDHLMNGNERDGLHDSQLNQQQKQKYRDEHNPIIRAVCVA</sequence>
<protein>
    <submittedName>
        <fullName evidence="1">Uncharacterized protein</fullName>
    </submittedName>
</protein>
<dbReference type="AlphaFoldDB" id="A0A286EC90"/>
<name>A0A286EC90_9NEIS</name>
<reference evidence="1 2" key="1">
    <citation type="submission" date="2017-09" db="EMBL/GenBank/DDBJ databases">
        <authorList>
            <person name="Ehlers B."/>
            <person name="Leendertz F.H."/>
        </authorList>
    </citation>
    <scope>NUCLEOTIDE SEQUENCE [LARGE SCALE GENOMIC DNA]</scope>
    <source>
        <strain evidence="1 2">DSM 16848</strain>
    </source>
</reference>
<keyword evidence="2" id="KW-1185">Reference proteome</keyword>
<accession>A0A286EC90</accession>
<proteinExistence type="predicted"/>
<dbReference type="EMBL" id="OCNF01000009">
    <property type="protein sequence ID" value="SOD68555.1"/>
    <property type="molecule type" value="Genomic_DNA"/>
</dbReference>
<gene>
    <name evidence="1" type="ORF">SAMN02746062_01308</name>
</gene>
<organism evidence="1 2">
    <name type="scientific">Alysiella filiformis DSM 16848</name>
    <dbReference type="NCBI Taxonomy" id="1120981"/>
    <lineage>
        <taxon>Bacteria</taxon>
        <taxon>Pseudomonadati</taxon>
        <taxon>Pseudomonadota</taxon>
        <taxon>Betaproteobacteria</taxon>
        <taxon>Neisseriales</taxon>
        <taxon>Neisseriaceae</taxon>
        <taxon>Alysiella</taxon>
    </lineage>
</organism>
<dbReference type="Proteomes" id="UP000219669">
    <property type="component" value="Unassembled WGS sequence"/>
</dbReference>
<dbReference type="RefSeq" id="WP_097114346.1">
    <property type="nucleotide sequence ID" value="NZ_CP083931.1"/>
</dbReference>
<evidence type="ECO:0000313" key="1">
    <source>
        <dbReference type="EMBL" id="SOD68555.1"/>
    </source>
</evidence>